<evidence type="ECO:0000313" key="2">
    <source>
        <dbReference type="EMBL" id="KIM31877.1"/>
    </source>
</evidence>
<keyword evidence="1" id="KW-0472">Membrane</keyword>
<accession>A0A0C2XSF1</accession>
<feature type="transmembrane region" description="Helical" evidence="1">
    <location>
        <begin position="20"/>
        <end position="38"/>
    </location>
</feature>
<dbReference type="Proteomes" id="UP000054097">
    <property type="component" value="Unassembled WGS sequence"/>
</dbReference>
<gene>
    <name evidence="2" type="ORF">M408DRAFT_240055</name>
</gene>
<dbReference type="HOGENOM" id="CLU_1797209_0_0_1"/>
<organism evidence="2 3">
    <name type="scientific">Serendipita vermifera MAFF 305830</name>
    <dbReference type="NCBI Taxonomy" id="933852"/>
    <lineage>
        <taxon>Eukaryota</taxon>
        <taxon>Fungi</taxon>
        <taxon>Dikarya</taxon>
        <taxon>Basidiomycota</taxon>
        <taxon>Agaricomycotina</taxon>
        <taxon>Agaricomycetes</taxon>
        <taxon>Sebacinales</taxon>
        <taxon>Serendipitaceae</taxon>
        <taxon>Serendipita</taxon>
    </lineage>
</organism>
<reference evidence="3" key="2">
    <citation type="submission" date="2015-01" db="EMBL/GenBank/DDBJ databases">
        <title>Evolutionary Origins and Diversification of the Mycorrhizal Mutualists.</title>
        <authorList>
            <consortium name="DOE Joint Genome Institute"/>
            <consortium name="Mycorrhizal Genomics Consortium"/>
            <person name="Kohler A."/>
            <person name="Kuo A."/>
            <person name="Nagy L.G."/>
            <person name="Floudas D."/>
            <person name="Copeland A."/>
            <person name="Barry K.W."/>
            <person name="Cichocki N."/>
            <person name="Veneault-Fourrey C."/>
            <person name="LaButti K."/>
            <person name="Lindquist E.A."/>
            <person name="Lipzen A."/>
            <person name="Lundell T."/>
            <person name="Morin E."/>
            <person name="Murat C."/>
            <person name="Riley R."/>
            <person name="Ohm R."/>
            <person name="Sun H."/>
            <person name="Tunlid A."/>
            <person name="Henrissat B."/>
            <person name="Grigoriev I.V."/>
            <person name="Hibbett D.S."/>
            <person name="Martin F."/>
        </authorList>
    </citation>
    <scope>NUCLEOTIDE SEQUENCE [LARGE SCALE GENOMIC DNA]</scope>
    <source>
        <strain evidence="3">MAFF 305830</strain>
    </source>
</reference>
<evidence type="ECO:0000313" key="3">
    <source>
        <dbReference type="Proteomes" id="UP000054097"/>
    </source>
</evidence>
<sequence length="177" mass="19368">MSSSSSSDSQWSQSRLVPSIVFVLTPCFAVGLLVVWSLRMQFERRRWYSMALGAARTSNTEGGPLPDKPAIQEIWLGTTWEDDGNETSHEGAGREGGEAGAHVRLNGYFREAYNWESVLPVSLCGSSRGDSYCDLGILVRMPSKTPYDEISHTSITHTELNMATLEVKLLPAAATPA</sequence>
<name>A0A0C2XSF1_SERVB</name>
<dbReference type="EMBL" id="KN824281">
    <property type="protein sequence ID" value="KIM31877.1"/>
    <property type="molecule type" value="Genomic_DNA"/>
</dbReference>
<keyword evidence="1" id="KW-1133">Transmembrane helix</keyword>
<dbReference type="AlphaFoldDB" id="A0A0C2XSF1"/>
<keyword evidence="3" id="KW-1185">Reference proteome</keyword>
<keyword evidence="1" id="KW-0812">Transmembrane</keyword>
<protein>
    <submittedName>
        <fullName evidence="2">Uncharacterized protein</fullName>
    </submittedName>
</protein>
<reference evidence="2 3" key="1">
    <citation type="submission" date="2014-04" db="EMBL/GenBank/DDBJ databases">
        <authorList>
            <consortium name="DOE Joint Genome Institute"/>
            <person name="Kuo A."/>
            <person name="Zuccaro A."/>
            <person name="Kohler A."/>
            <person name="Nagy L.G."/>
            <person name="Floudas D."/>
            <person name="Copeland A."/>
            <person name="Barry K.W."/>
            <person name="Cichocki N."/>
            <person name="Veneault-Fourrey C."/>
            <person name="LaButti K."/>
            <person name="Lindquist E.A."/>
            <person name="Lipzen A."/>
            <person name="Lundell T."/>
            <person name="Morin E."/>
            <person name="Murat C."/>
            <person name="Sun H."/>
            <person name="Tunlid A."/>
            <person name="Henrissat B."/>
            <person name="Grigoriev I.V."/>
            <person name="Hibbett D.S."/>
            <person name="Martin F."/>
            <person name="Nordberg H.P."/>
            <person name="Cantor M.N."/>
            <person name="Hua S.X."/>
        </authorList>
    </citation>
    <scope>NUCLEOTIDE SEQUENCE [LARGE SCALE GENOMIC DNA]</scope>
    <source>
        <strain evidence="2 3">MAFF 305830</strain>
    </source>
</reference>
<dbReference type="OrthoDB" id="3203604at2759"/>
<evidence type="ECO:0000256" key="1">
    <source>
        <dbReference type="SAM" id="Phobius"/>
    </source>
</evidence>
<proteinExistence type="predicted"/>